<feature type="binding site" evidence="48">
    <location>
        <position position="2594"/>
    </location>
    <ligand>
        <name>S-adenosyl-L-methionine</name>
        <dbReference type="ChEBI" id="CHEBI:59789"/>
    </ligand>
</feature>
<keyword evidence="35 52" id="KW-1133">Transmembrane helix</keyword>
<dbReference type="InterPro" id="IPR038688">
    <property type="entry name" value="Flavi_propep_sf"/>
</dbReference>
<dbReference type="InterPro" id="IPR038345">
    <property type="entry name" value="Flavi_E_Stem/Anchor_dom_sf"/>
</dbReference>
<dbReference type="InterPro" id="IPR026470">
    <property type="entry name" value="Flavi_E_Stem/Anchor_dom"/>
</dbReference>
<dbReference type="GO" id="GO:0006508">
    <property type="term" value="P:proteolysis"/>
    <property type="evidence" value="ECO:0007669"/>
    <property type="project" value="UniProtKB-KW"/>
</dbReference>
<dbReference type="Gene3D" id="2.40.10.120">
    <property type="match status" value="2"/>
</dbReference>
<dbReference type="GO" id="GO:0046718">
    <property type="term" value="P:symbiont entry into host cell"/>
    <property type="evidence" value="ECO:0007669"/>
    <property type="project" value="UniProtKB-KW"/>
</dbReference>
<dbReference type="Pfam" id="PF07652">
    <property type="entry name" value="Flavi_DEAD"/>
    <property type="match status" value="1"/>
</dbReference>
<evidence type="ECO:0000256" key="45">
    <source>
        <dbReference type="ARBA" id="ARBA00047631"/>
    </source>
</evidence>
<dbReference type="InterPro" id="IPR001157">
    <property type="entry name" value="Flavi_NS1"/>
</dbReference>
<dbReference type="Gene3D" id="1.10.10.930">
    <property type="match status" value="1"/>
</dbReference>
<dbReference type="InterPro" id="IPR014001">
    <property type="entry name" value="Helicase_ATP-bd"/>
</dbReference>
<feature type="domain" description="MRNA cap 0-1 NS5-type MT" evidence="58">
    <location>
        <begin position="2509"/>
        <end position="2772"/>
    </location>
</feature>
<dbReference type="Gene3D" id="3.30.70.2840">
    <property type="entry name" value="Flavivirus RNA-directed RNA polymerase, thumb domain"/>
    <property type="match status" value="3"/>
</dbReference>
<feature type="active site" description="Charge relay system; for serine protease NS3 activity" evidence="47">
    <location>
        <position position="1540"/>
    </location>
</feature>
<evidence type="ECO:0000256" key="50">
    <source>
        <dbReference type="PIRSR" id="PIRSR003817-4"/>
    </source>
</evidence>
<evidence type="ECO:0000256" key="15">
    <source>
        <dbReference type="ARBA" id="ARBA00022595"/>
    </source>
</evidence>
<feature type="domain" description="RdRp catalytic" evidence="53">
    <location>
        <begin position="3036"/>
        <end position="3185"/>
    </location>
</feature>
<evidence type="ECO:0000256" key="18">
    <source>
        <dbReference type="ARBA" id="ARBA00022664"/>
    </source>
</evidence>
<dbReference type="NCBIfam" id="TIGR04240">
    <property type="entry name" value="flavi_E_stem"/>
    <property type="match status" value="1"/>
</dbReference>
<evidence type="ECO:0000256" key="40">
    <source>
        <dbReference type="ARBA" id="ARBA00023184"/>
    </source>
</evidence>
<evidence type="ECO:0000256" key="49">
    <source>
        <dbReference type="PIRSR" id="PIRSR003817-3"/>
    </source>
</evidence>
<feature type="domain" description="Helicase ATP-binding" evidence="54">
    <location>
        <begin position="1669"/>
        <end position="1825"/>
    </location>
</feature>
<comment type="subcellular location">
    <subcellularLocation>
        <location evidence="2">Host endoplasmic reticulum membrane</location>
        <topology evidence="2">Multi-pass membrane protein</topology>
    </subcellularLocation>
    <subcellularLocation>
        <location evidence="4">Host endoplasmic reticulum membrane</location>
        <topology evidence="4">Peripheral membrane protein</topology>
        <orientation evidence="4">Cytoplasmic side</orientation>
    </subcellularLocation>
    <subcellularLocation>
        <location evidence="43">Host endoplasmic reticulum membrane</location>
        <topology evidence="43">Peripheral membrane protein</topology>
        <orientation evidence="43">Lumenal side</orientation>
    </subcellularLocation>
    <subcellularLocation>
        <location evidence="1">Host nucleus</location>
    </subcellularLocation>
    <subcellularLocation>
        <location evidence="5">Secreted</location>
    </subcellularLocation>
    <subcellularLocation>
        <location evidence="3">Virion membrane</location>
        <topology evidence="3">Multi-pass membrane protein</topology>
    </subcellularLocation>
</comment>
<dbReference type="InterPro" id="IPR014756">
    <property type="entry name" value="Ig_E-set"/>
</dbReference>
<dbReference type="Gene3D" id="2.60.40.350">
    <property type="match status" value="1"/>
</dbReference>
<dbReference type="Pfam" id="PF01350">
    <property type="entry name" value="Flavi_NS4A"/>
    <property type="match status" value="1"/>
</dbReference>
<dbReference type="Pfam" id="PF01570">
    <property type="entry name" value="Flavi_propep"/>
    <property type="match status" value="1"/>
</dbReference>
<dbReference type="PROSITE" id="PS51192">
    <property type="entry name" value="HELICASE_ATP_BIND_1"/>
    <property type="match status" value="1"/>
</dbReference>
<dbReference type="Gene3D" id="1.10.260.90">
    <property type="match status" value="1"/>
</dbReference>
<evidence type="ECO:0000256" key="31">
    <source>
        <dbReference type="ARBA" id="ARBA00022844"/>
    </source>
</evidence>
<dbReference type="PIRSF" id="PIRSF003817">
    <property type="entry name" value="Gen_Poly_FLV"/>
    <property type="match status" value="1"/>
</dbReference>
<keyword evidence="18" id="KW-0507">mRNA processing</keyword>
<dbReference type="CDD" id="cd18806">
    <property type="entry name" value="SF2_C_viral"/>
    <property type="match status" value="1"/>
</dbReference>
<dbReference type="InterPro" id="IPR002535">
    <property type="entry name" value="Flavi_propep"/>
</dbReference>
<feature type="transmembrane region" description="Helical" evidence="52">
    <location>
        <begin position="2160"/>
        <end position="2178"/>
    </location>
</feature>
<dbReference type="InterPro" id="IPR038302">
    <property type="entry name" value="Env_glycoprot_M_sf_flavivir"/>
</dbReference>
<keyword evidence="26" id="KW-0378">Hydrolase</keyword>
<feature type="transmembrane region" description="Helical" evidence="52">
    <location>
        <begin position="2430"/>
        <end position="2447"/>
    </location>
</feature>
<dbReference type="SUPFAM" id="SSF101257">
    <property type="entry name" value="Flavivirus capsid protein C"/>
    <property type="match status" value="1"/>
</dbReference>
<evidence type="ECO:0000256" key="23">
    <source>
        <dbReference type="ARBA" id="ARBA00022695"/>
    </source>
</evidence>
<keyword evidence="15" id="KW-1162">Viral penetration into host cytoplasm</keyword>
<feature type="active site" description="Charge relay system; for serine protease NS3 activity" evidence="47">
    <location>
        <position position="1624"/>
    </location>
</feature>
<dbReference type="Pfam" id="PF02832">
    <property type="entry name" value="Flavi_glycop_C"/>
    <property type="match status" value="1"/>
</dbReference>
<dbReference type="Pfam" id="PF21659">
    <property type="entry name" value="Flavi_E_stem"/>
    <property type="match status" value="1"/>
</dbReference>
<feature type="domain" description="Peptidase S7" evidence="57">
    <location>
        <begin position="1490"/>
        <end position="1667"/>
    </location>
</feature>
<dbReference type="Pfam" id="PF01003">
    <property type="entry name" value="Flavi_capsid"/>
    <property type="match status" value="1"/>
</dbReference>
<dbReference type="GO" id="GO:0005576">
    <property type="term" value="C:extracellular region"/>
    <property type="evidence" value="ECO:0007669"/>
    <property type="project" value="UniProtKB-SubCell"/>
</dbReference>
<dbReference type="GO" id="GO:0019062">
    <property type="term" value="P:virion attachment to host cell"/>
    <property type="evidence" value="ECO:0007669"/>
    <property type="project" value="UniProtKB-KW"/>
</dbReference>
<dbReference type="Pfam" id="PF01002">
    <property type="entry name" value="Flavi_NS2B"/>
    <property type="match status" value="1"/>
</dbReference>
<evidence type="ECO:0000256" key="9">
    <source>
        <dbReference type="ARBA" id="ARBA00022510"/>
    </source>
</evidence>
<dbReference type="InterPro" id="IPR047530">
    <property type="entry name" value="Flavi_RdRp"/>
</dbReference>
<dbReference type="Gene3D" id="2.60.260.50">
    <property type="entry name" value="Flavivirus polyprotein propeptide domain"/>
    <property type="match status" value="1"/>
</dbReference>
<evidence type="ECO:0000256" key="6">
    <source>
        <dbReference type="ARBA" id="ARBA00020107"/>
    </source>
</evidence>
<evidence type="ECO:0000256" key="4">
    <source>
        <dbReference type="ARBA" id="ARBA00004461"/>
    </source>
</evidence>
<evidence type="ECO:0000256" key="41">
    <source>
        <dbReference type="ARBA" id="ARBA00023280"/>
    </source>
</evidence>
<dbReference type="GO" id="GO:0004252">
    <property type="term" value="F:serine-type endopeptidase activity"/>
    <property type="evidence" value="ECO:0007669"/>
    <property type="project" value="InterPro"/>
</dbReference>
<keyword evidence="29" id="KW-0720">Serine protease</keyword>
<feature type="transmembrane region" description="Helical" evidence="52">
    <location>
        <begin position="2238"/>
        <end position="2255"/>
    </location>
</feature>
<evidence type="ECO:0000256" key="28">
    <source>
        <dbReference type="ARBA" id="ARBA00022806"/>
    </source>
</evidence>
<dbReference type="InterPro" id="IPR026490">
    <property type="entry name" value="mRNA_cap_0/1_MeTrfase"/>
</dbReference>
<dbReference type="InterPro" id="IPR009003">
    <property type="entry name" value="Peptidase_S1_PA"/>
</dbReference>
<dbReference type="InterPro" id="IPR027417">
    <property type="entry name" value="P-loop_NTPase"/>
</dbReference>
<evidence type="ECO:0000256" key="52">
    <source>
        <dbReference type="SAM" id="Phobius"/>
    </source>
</evidence>
<keyword evidence="24 50" id="KW-0479">Metal-binding</keyword>
<feature type="disulfide bond" evidence="49">
    <location>
        <begin position="285"/>
        <end position="312"/>
    </location>
</feature>
<evidence type="ECO:0000256" key="43">
    <source>
        <dbReference type="ARBA" id="ARBA00023443"/>
    </source>
</evidence>
<keyword evidence="22 52" id="KW-0812">Transmembrane</keyword>
<evidence type="ECO:0000259" key="53">
    <source>
        <dbReference type="PROSITE" id="PS50507"/>
    </source>
</evidence>
<keyword evidence="32" id="KW-1043">Host membrane</keyword>
<dbReference type="SUPFAM" id="SSF56672">
    <property type="entry name" value="DNA/RNA polymerases"/>
    <property type="match status" value="1"/>
</dbReference>
<dbReference type="Pfam" id="PF00948">
    <property type="entry name" value="Flavi_NS1"/>
    <property type="match status" value="1"/>
</dbReference>
<evidence type="ECO:0000256" key="13">
    <source>
        <dbReference type="ARBA" id="ARBA00022562"/>
    </source>
</evidence>
<keyword evidence="10" id="KW-0964">Secreted</keyword>
<dbReference type="GO" id="GO:0003725">
    <property type="term" value="F:double-stranded RNA binding"/>
    <property type="evidence" value="ECO:0007669"/>
    <property type="project" value="InterPro"/>
</dbReference>
<dbReference type="Gene3D" id="3.40.50.150">
    <property type="entry name" value="Vaccinia Virus protein VP39"/>
    <property type="match status" value="1"/>
</dbReference>
<dbReference type="GO" id="GO:0039654">
    <property type="term" value="P:fusion of virus membrane with host endosome membrane"/>
    <property type="evidence" value="ECO:0007669"/>
    <property type="project" value="UniProtKB-KW"/>
</dbReference>
<evidence type="ECO:0000256" key="44">
    <source>
        <dbReference type="ARBA" id="ARBA00024468"/>
    </source>
</evidence>
<dbReference type="InterPro" id="IPR000208">
    <property type="entry name" value="Flavi_RdRp_fingers/palm"/>
</dbReference>
<evidence type="ECO:0000259" key="56">
    <source>
        <dbReference type="PROSITE" id="PS51527"/>
    </source>
</evidence>
<dbReference type="Pfam" id="PF20907">
    <property type="entry name" value="Flav_NS3-hel_C"/>
    <property type="match status" value="1"/>
</dbReference>
<feature type="transmembrane region" description="Helical" evidence="52">
    <location>
        <begin position="2294"/>
        <end position="2311"/>
    </location>
</feature>
<dbReference type="GO" id="GO:0019028">
    <property type="term" value="C:viral capsid"/>
    <property type="evidence" value="ECO:0007669"/>
    <property type="project" value="UniProtKB-KW"/>
</dbReference>
<evidence type="ECO:0000256" key="10">
    <source>
        <dbReference type="ARBA" id="ARBA00022525"/>
    </source>
</evidence>
<keyword evidence="25" id="KW-0547">Nucleotide-binding</keyword>
<dbReference type="InterPro" id="IPR013755">
    <property type="entry name" value="Flav_gly_cen_dom_subdom1"/>
</dbReference>
<dbReference type="GO" id="GO:0042025">
    <property type="term" value="C:host cell nucleus"/>
    <property type="evidence" value="ECO:0007669"/>
    <property type="project" value="UniProtKB-SubCell"/>
</dbReference>
<evidence type="ECO:0000256" key="25">
    <source>
        <dbReference type="ARBA" id="ARBA00022741"/>
    </source>
</evidence>
<evidence type="ECO:0000256" key="12">
    <source>
        <dbReference type="ARBA" id="ARBA00022561"/>
    </source>
</evidence>
<feature type="binding site" evidence="50">
    <location>
        <position position="3236"/>
    </location>
    <ligand>
        <name>Zn(2+)</name>
        <dbReference type="ChEBI" id="CHEBI:29105"/>
        <label>2</label>
    </ligand>
</feature>
<dbReference type="GO" id="GO:0046872">
    <property type="term" value="F:metal ion binding"/>
    <property type="evidence" value="ECO:0007669"/>
    <property type="project" value="UniProtKB-KW"/>
</dbReference>
<evidence type="ECO:0000256" key="2">
    <source>
        <dbReference type="ARBA" id="ARBA00004153"/>
    </source>
</evidence>
<evidence type="ECO:0000256" key="46">
    <source>
        <dbReference type="ARBA" id="ARBA00047984"/>
    </source>
</evidence>
<keyword evidence="50" id="KW-0862">Zinc</keyword>
<dbReference type="Gene3D" id="1.10.8.970">
    <property type="entry name" value="Flavivirus envelope glycoprotein M-like"/>
    <property type="match status" value="1"/>
</dbReference>
<dbReference type="InterPro" id="IPR001122">
    <property type="entry name" value="Flavi_capsidC"/>
</dbReference>
<keyword evidence="13" id="KW-1048">Host nucleus</keyword>
<dbReference type="InterPro" id="IPR002877">
    <property type="entry name" value="RNA_MeTrfase_FtsJ_dom"/>
</dbReference>
<evidence type="ECO:0000256" key="1">
    <source>
        <dbReference type="ARBA" id="ARBA00004147"/>
    </source>
</evidence>
<keyword evidence="34" id="KW-0693">Viral RNA replication</keyword>
<dbReference type="InterPro" id="IPR046811">
    <property type="entry name" value="Flavi_NS5_thumb"/>
</dbReference>
<feature type="transmembrane region" description="Helical" evidence="52">
    <location>
        <begin position="2364"/>
        <end position="2384"/>
    </location>
</feature>
<feature type="disulfide bond" evidence="49">
    <location>
        <begin position="374"/>
        <end position="403"/>
    </location>
</feature>
<keyword evidence="42" id="KW-1160">Virus entry into host cell</keyword>
<dbReference type="FunFam" id="3.40.50.150:FF:000105">
    <property type="entry name" value="Genome polyprotein"/>
    <property type="match status" value="1"/>
</dbReference>
<dbReference type="GO" id="GO:0055036">
    <property type="term" value="C:virion membrane"/>
    <property type="evidence" value="ECO:0007669"/>
    <property type="project" value="UniProtKB-SubCell"/>
</dbReference>
<evidence type="ECO:0000256" key="5">
    <source>
        <dbReference type="ARBA" id="ARBA00004613"/>
    </source>
</evidence>
<dbReference type="InterPro" id="IPR043502">
    <property type="entry name" value="DNA/RNA_pol_sf"/>
</dbReference>
<dbReference type="Gene3D" id="2.60.98.10">
    <property type="entry name" value="Tick-borne Encephalitis virus Glycoprotein, domain 1"/>
    <property type="match status" value="1"/>
</dbReference>
<dbReference type="Pfam" id="PF00869">
    <property type="entry name" value="Flavi_glycoprot"/>
    <property type="match status" value="1"/>
</dbReference>
<reference evidence="59" key="1">
    <citation type="submission" date="2021-05" db="EMBL/GenBank/DDBJ databases">
        <title>A 1958 isolate of Kedougou virus (KEDV) from Ndumu, South Africa expands the geographic and temporal range of KEDV in Africa.</title>
        <authorList>
            <person name="Parry R.H."/>
            <person name="van Vuren P.J."/>
        </authorList>
    </citation>
    <scope>NUCLEOTIDE SEQUENCE</scope>
    <source>
        <strain evidence="59">Ndumu-AR1071</strain>
    </source>
</reference>
<dbReference type="InterPro" id="IPR000752">
    <property type="entry name" value="Flavi_NS2A"/>
</dbReference>
<evidence type="ECO:0000259" key="54">
    <source>
        <dbReference type="PROSITE" id="PS51192"/>
    </source>
</evidence>
<dbReference type="Pfam" id="PF01349">
    <property type="entry name" value="Flavi_NS4B"/>
    <property type="match status" value="1"/>
</dbReference>
<evidence type="ECO:0000256" key="39">
    <source>
        <dbReference type="ARBA" id="ARBA00023180"/>
    </source>
</evidence>
<evidence type="ECO:0000259" key="58">
    <source>
        <dbReference type="PROSITE" id="PS51591"/>
    </source>
</evidence>
<keyword evidence="33" id="KW-0694">RNA-binding</keyword>
<evidence type="ECO:0000256" key="19">
    <source>
        <dbReference type="ARBA" id="ARBA00022670"/>
    </source>
</evidence>
<keyword evidence="23" id="KW-0548">Nucleotidyltransferase</keyword>
<dbReference type="PROSITE" id="PS51591">
    <property type="entry name" value="RNA_CAP01_NS5_MT"/>
    <property type="match status" value="1"/>
</dbReference>
<feature type="binding site" evidence="48">
    <location>
        <position position="2595"/>
    </location>
    <ligand>
        <name>S-adenosyl-L-methionine</name>
        <dbReference type="ChEBI" id="CHEBI:59789"/>
    </ligand>
</feature>
<evidence type="ECO:0000256" key="35">
    <source>
        <dbReference type="ARBA" id="ARBA00022989"/>
    </source>
</evidence>
<feature type="binding site" evidence="50">
    <location>
        <position position="2946"/>
    </location>
    <ligand>
        <name>Zn(2+)</name>
        <dbReference type="ChEBI" id="CHEBI:29105"/>
        <label>1</label>
    </ligand>
</feature>
<dbReference type="Pfam" id="PF00949">
    <property type="entry name" value="Peptidase_S7"/>
    <property type="match status" value="1"/>
</dbReference>
<dbReference type="SMART" id="SM00490">
    <property type="entry name" value="HELICc"/>
    <property type="match status" value="1"/>
</dbReference>
<dbReference type="Gene3D" id="3.40.50.300">
    <property type="entry name" value="P-loop containing nucleotide triphosphate hydrolases"/>
    <property type="match status" value="2"/>
</dbReference>
<feature type="binding site" evidence="48">
    <location>
        <position position="2613"/>
    </location>
    <ligand>
        <name>S-adenosyl-L-methionine</name>
        <dbReference type="ChEBI" id="CHEBI:59789"/>
    </ligand>
</feature>
<dbReference type="CDD" id="cd23204">
    <property type="entry name" value="Flavivirus_RdRp"/>
    <property type="match status" value="1"/>
</dbReference>
<dbReference type="GO" id="GO:0039694">
    <property type="term" value="P:viral RNA genome replication"/>
    <property type="evidence" value="ECO:0007669"/>
    <property type="project" value="InterPro"/>
</dbReference>
<evidence type="ECO:0000256" key="8">
    <source>
        <dbReference type="ARBA" id="ARBA00022506"/>
    </source>
</evidence>
<evidence type="ECO:0000256" key="14">
    <source>
        <dbReference type="ARBA" id="ARBA00022581"/>
    </source>
</evidence>
<feature type="domain" description="Flavivirus NS2B" evidence="56">
    <location>
        <begin position="1360"/>
        <end position="1489"/>
    </location>
</feature>
<feature type="disulfide bond" evidence="49">
    <location>
        <begin position="590"/>
        <end position="620"/>
    </location>
</feature>
<evidence type="ECO:0000256" key="17">
    <source>
        <dbReference type="ARBA" id="ARBA00022632"/>
    </source>
</evidence>
<dbReference type="SUPFAM" id="SSF56983">
    <property type="entry name" value="Viral glycoprotein, central and dimerisation domains"/>
    <property type="match status" value="1"/>
</dbReference>
<dbReference type="InterPro" id="IPR036253">
    <property type="entry name" value="Glycoprot_cen/dimer_sf"/>
</dbReference>
<feature type="binding site" evidence="50">
    <location>
        <position position="3220"/>
    </location>
    <ligand>
        <name>Zn(2+)</name>
        <dbReference type="ChEBI" id="CHEBI:29105"/>
        <label>2</label>
    </ligand>
</feature>
<dbReference type="PROSITE" id="PS50507">
    <property type="entry name" value="RDRP_SSRNA_POS"/>
    <property type="match status" value="1"/>
</dbReference>
<dbReference type="GO" id="GO:0003724">
    <property type="term" value="F:RNA helicase activity"/>
    <property type="evidence" value="ECO:0007669"/>
    <property type="project" value="UniProtKB-EC"/>
</dbReference>
<dbReference type="Pfam" id="PF00972">
    <property type="entry name" value="Flavi_NS5"/>
    <property type="match status" value="1"/>
</dbReference>
<protein>
    <recommendedName>
        <fullName evidence="6">Genome polyprotein</fullName>
    </recommendedName>
</protein>
<feature type="transmembrane region" description="Helical" evidence="52">
    <location>
        <begin position="2187"/>
        <end position="2204"/>
    </location>
</feature>
<feature type="region of interest" description="Disordered" evidence="51">
    <location>
        <begin position="1942"/>
        <end position="1965"/>
    </location>
</feature>
<keyword evidence="9" id="KW-1170">Fusion of virus membrane with host endosomal membrane</keyword>
<dbReference type="FunFam" id="3.40.50.300:FF:000763">
    <property type="entry name" value="Genome polyprotein"/>
    <property type="match status" value="1"/>
</dbReference>
<keyword evidence="36" id="KW-0506">mRNA capping</keyword>
<keyword evidence="21" id="KW-0949">S-adenosyl-L-methionine</keyword>
<dbReference type="InterPro" id="IPR000336">
    <property type="entry name" value="Flavivir/Alphavir_Ig-like_sf"/>
</dbReference>
<dbReference type="CDD" id="cd20761">
    <property type="entry name" value="capping_2-OMTase_Flaviviridae"/>
    <property type="match status" value="1"/>
</dbReference>
<evidence type="ECO:0000256" key="33">
    <source>
        <dbReference type="ARBA" id="ARBA00022884"/>
    </source>
</evidence>
<evidence type="ECO:0000256" key="11">
    <source>
        <dbReference type="ARBA" id="ARBA00022553"/>
    </source>
</evidence>
<feature type="disulfide bond" evidence="49">
    <location>
        <begin position="342"/>
        <end position="398"/>
    </location>
</feature>
<dbReference type="InterPro" id="IPR000404">
    <property type="entry name" value="Flavi_NS4A"/>
</dbReference>
<feature type="binding site" evidence="50">
    <location>
        <position position="2950"/>
    </location>
    <ligand>
        <name>Zn(2+)</name>
        <dbReference type="ChEBI" id="CHEBI:29105"/>
        <label>1</label>
    </ligand>
</feature>
<evidence type="ECO:0000256" key="16">
    <source>
        <dbReference type="ARBA" id="ARBA00022603"/>
    </source>
</evidence>
<dbReference type="GO" id="GO:0052170">
    <property type="term" value="P:symbiont-mediated suppression of host innate immune response"/>
    <property type="evidence" value="ECO:0007669"/>
    <property type="project" value="UniProtKB-KW"/>
</dbReference>
<keyword evidence="30" id="KW-0067">ATP-binding</keyword>
<keyword evidence="12" id="KW-0167">Capsid protein</keyword>
<dbReference type="GO" id="GO:0017111">
    <property type="term" value="F:ribonucleoside triphosphate phosphatase activity"/>
    <property type="evidence" value="ECO:0007669"/>
    <property type="project" value="UniProtKB-EC"/>
</dbReference>
<keyword evidence="14" id="KW-0945">Host-virus interaction</keyword>
<keyword evidence="31" id="KW-0946">Virion</keyword>
<organism evidence="59">
    <name type="scientific">Kedougou virus</name>
    <dbReference type="NCBI Taxonomy" id="64311"/>
    <lineage>
        <taxon>Viruses</taxon>
        <taxon>Riboviria</taxon>
        <taxon>Orthornavirae</taxon>
        <taxon>Kitrinoviricota</taxon>
        <taxon>Flasuviricetes</taxon>
        <taxon>Amarillovirales</taxon>
        <taxon>Flaviviridae</taxon>
        <taxon>Orthoflavivirus</taxon>
        <taxon>Orthoflavivirus kedougouense</taxon>
    </lineage>
</organism>
<evidence type="ECO:0000256" key="20">
    <source>
        <dbReference type="ARBA" id="ARBA00022679"/>
    </source>
</evidence>
<accession>A0A8F2E4L9</accession>
<dbReference type="InterPro" id="IPR013756">
    <property type="entry name" value="GlyE_cen_dom_subdom2"/>
</dbReference>
<keyword evidence="20" id="KW-0808">Transferase</keyword>
<evidence type="ECO:0000256" key="38">
    <source>
        <dbReference type="ARBA" id="ARBA00023157"/>
    </source>
</evidence>
<dbReference type="Pfam" id="PF01728">
    <property type="entry name" value="FtsJ"/>
    <property type="match status" value="1"/>
</dbReference>
<dbReference type="InterPro" id="IPR000487">
    <property type="entry name" value="Flavi_NS2B"/>
</dbReference>
<feature type="active site" description="Charge relay system; for serine protease NS3 activity" evidence="47">
    <location>
        <position position="1564"/>
    </location>
</feature>
<keyword evidence="37 52" id="KW-0472">Membrane</keyword>
<dbReference type="InterPro" id="IPR000069">
    <property type="entry name" value="Env_glycoprot_M_flavivir"/>
</dbReference>
<comment type="catalytic activity">
    <reaction evidence="46">
        <text>ATP + H2O = ADP + phosphate + H(+)</text>
        <dbReference type="Rhea" id="RHEA:13065"/>
        <dbReference type="ChEBI" id="CHEBI:15377"/>
        <dbReference type="ChEBI" id="CHEBI:15378"/>
        <dbReference type="ChEBI" id="CHEBI:30616"/>
        <dbReference type="ChEBI" id="CHEBI:43474"/>
        <dbReference type="ChEBI" id="CHEBI:456216"/>
        <dbReference type="EC" id="3.6.4.13"/>
    </reaction>
</comment>
<evidence type="ECO:0000259" key="57">
    <source>
        <dbReference type="PROSITE" id="PS51528"/>
    </source>
</evidence>
<comment type="catalytic activity">
    <reaction evidence="44">
        <text>Selective hydrolysis of -Xaa-Xaa-|-Yaa- bonds in which each of the Xaa can be either Arg or Lys and Yaa can be either Ser or Ala.</text>
        <dbReference type="EC" id="3.4.21.91"/>
    </reaction>
</comment>
<feature type="transmembrane region" description="Helical" evidence="52">
    <location>
        <begin position="1135"/>
        <end position="1155"/>
    </location>
</feature>
<dbReference type="InterPro" id="IPR007094">
    <property type="entry name" value="RNA-dir_pol_PSvirus"/>
</dbReference>
<evidence type="ECO:0000256" key="3">
    <source>
        <dbReference type="ARBA" id="ARBA00004385"/>
    </source>
</evidence>
<comment type="catalytic activity">
    <reaction evidence="45">
        <text>a ribonucleoside 5'-triphosphate + H2O = a ribonucleoside 5'-diphosphate + phosphate + H(+)</text>
        <dbReference type="Rhea" id="RHEA:23680"/>
        <dbReference type="ChEBI" id="CHEBI:15377"/>
        <dbReference type="ChEBI" id="CHEBI:15378"/>
        <dbReference type="ChEBI" id="CHEBI:43474"/>
        <dbReference type="ChEBI" id="CHEBI:57930"/>
        <dbReference type="ChEBI" id="CHEBI:61557"/>
        <dbReference type="EC" id="3.6.1.15"/>
    </reaction>
</comment>
<evidence type="ECO:0000256" key="27">
    <source>
        <dbReference type="ARBA" id="ARBA00022804"/>
    </source>
</evidence>
<keyword evidence="38 49" id="KW-1015">Disulfide bond</keyword>
<dbReference type="PROSITE" id="PS51528">
    <property type="entry name" value="FLAVIVIRUS_NS3PRO"/>
    <property type="match status" value="1"/>
</dbReference>
<dbReference type="InterPro" id="IPR014412">
    <property type="entry name" value="Gen_Poly_FLV"/>
</dbReference>
<keyword evidence="27" id="KW-1161">Viral attachment to host cell</keyword>
<keyword evidence="17" id="KW-1090">Inhibition of host innate immune response by virus</keyword>
<dbReference type="InterPro" id="IPR011998">
    <property type="entry name" value="Flavi_Glycoprot_E_cen/dimer"/>
</dbReference>
<feature type="binding site" evidence="48">
    <location>
        <position position="2564"/>
    </location>
    <ligand>
        <name>S-adenosyl-L-methionine</name>
        <dbReference type="ChEBI" id="CHEBI:59789"/>
    </ligand>
</feature>
<feature type="transmembrane region" description="Helical" evidence="52">
    <location>
        <begin position="2323"/>
        <end position="2344"/>
    </location>
</feature>
<feature type="domain" description="Helicase C-terminal" evidence="55">
    <location>
        <begin position="1820"/>
        <end position="1999"/>
    </location>
</feature>
<evidence type="ECO:0000256" key="26">
    <source>
        <dbReference type="ARBA" id="ARBA00022801"/>
    </source>
</evidence>
<dbReference type="SUPFAM" id="SSF52540">
    <property type="entry name" value="P-loop containing nucleoside triphosphate hydrolases"/>
    <property type="match status" value="2"/>
</dbReference>
<feature type="binding site" evidence="50">
    <location>
        <position position="3355"/>
    </location>
    <ligand>
        <name>Zn(2+)</name>
        <dbReference type="ChEBI" id="CHEBI:29105"/>
        <label>2</label>
    </ligand>
</feature>
<dbReference type="InterPro" id="IPR029063">
    <property type="entry name" value="SAM-dependent_MTases_sf"/>
</dbReference>
<dbReference type="Pfam" id="PF01005">
    <property type="entry name" value="Flavi_NS2A"/>
    <property type="match status" value="1"/>
</dbReference>
<dbReference type="SMART" id="SM00487">
    <property type="entry name" value="DEXDc"/>
    <property type="match status" value="1"/>
</dbReference>
<dbReference type="Pfam" id="PF01004">
    <property type="entry name" value="Flavi_M"/>
    <property type="match status" value="1"/>
</dbReference>
<feature type="transmembrane region" description="Helical" evidence="52">
    <location>
        <begin position="2210"/>
        <end position="2226"/>
    </location>
</feature>
<feature type="binding site" evidence="50">
    <location>
        <position position="2958"/>
    </location>
    <ligand>
        <name>Zn(2+)</name>
        <dbReference type="ChEBI" id="CHEBI:29105"/>
        <label>1</label>
    </ligand>
</feature>
<dbReference type="CDD" id="cd17931">
    <property type="entry name" value="DEXHc_viral_Ns3"/>
    <property type="match status" value="1"/>
</dbReference>
<dbReference type="CDD" id="cd12149">
    <property type="entry name" value="Flavi_E_C"/>
    <property type="match status" value="1"/>
</dbReference>
<dbReference type="InterPro" id="IPR001528">
    <property type="entry name" value="Flavi_NS4B"/>
</dbReference>
<dbReference type="InterPro" id="IPR037172">
    <property type="entry name" value="Flavi_capsidC_sf"/>
</dbReference>
<keyword evidence="19" id="KW-0645">Protease</keyword>
<dbReference type="InterPro" id="IPR027287">
    <property type="entry name" value="Flavi_E_Ig-like"/>
</dbReference>
<dbReference type="CDD" id="cd17038">
    <property type="entry name" value="Flavi_M"/>
    <property type="match status" value="1"/>
</dbReference>
<evidence type="ECO:0000256" key="7">
    <source>
        <dbReference type="ARBA" id="ARBA00022484"/>
    </source>
</evidence>
<evidence type="ECO:0000256" key="47">
    <source>
        <dbReference type="PIRSR" id="PIRSR003817-1"/>
    </source>
</evidence>
<feature type="binding site" evidence="48">
    <location>
        <position position="2640"/>
    </location>
    <ligand>
        <name>S-adenosyl-L-methionine</name>
        <dbReference type="ChEBI" id="CHEBI:59789"/>
    </ligand>
</feature>
<evidence type="ECO:0000256" key="36">
    <source>
        <dbReference type="ARBA" id="ARBA00023042"/>
    </source>
</evidence>
<dbReference type="InterPro" id="IPR011492">
    <property type="entry name" value="Flavi_DEAD"/>
</dbReference>
<feature type="disulfide bond" evidence="49">
    <location>
        <begin position="356"/>
        <end position="387"/>
    </location>
</feature>
<feature type="binding site" evidence="48">
    <location>
        <position position="2612"/>
    </location>
    <ligand>
        <name>S-adenosyl-L-methionine</name>
        <dbReference type="ChEBI" id="CHEBI:59789"/>
    </ligand>
</feature>
<dbReference type="GO" id="GO:0005198">
    <property type="term" value="F:structural molecule activity"/>
    <property type="evidence" value="ECO:0007669"/>
    <property type="project" value="InterPro"/>
</dbReference>
<evidence type="ECO:0000256" key="24">
    <source>
        <dbReference type="ARBA" id="ARBA00022723"/>
    </source>
</evidence>
<feature type="transmembrane region" description="Helical" evidence="52">
    <location>
        <begin position="30"/>
        <end position="51"/>
    </location>
</feature>
<dbReference type="GO" id="GO:0004482">
    <property type="term" value="F:mRNA 5'-cap (guanine-N7-)-methyltransferase activity"/>
    <property type="evidence" value="ECO:0007669"/>
    <property type="project" value="InterPro"/>
</dbReference>
<evidence type="ECO:0000256" key="42">
    <source>
        <dbReference type="ARBA" id="ARBA00023296"/>
    </source>
</evidence>
<dbReference type="Pfam" id="PF20483">
    <property type="entry name" value="Flavi_NS5_thumb"/>
    <property type="match status" value="1"/>
</dbReference>
<keyword evidence="8" id="KW-1168">Fusion of virus membrane with host membrane</keyword>
<evidence type="ECO:0000313" key="59">
    <source>
        <dbReference type="EMBL" id="QWT28928.1"/>
    </source>
</evidence>
<evidence type="ECO:0000256" key="51">
    <source>
        <dbReference type="SAM" id="MobiDB-lite"/>
    </source>
</evidence>
<evidence type="ECO:0000256" key="34">
    <source>
        <dbReference type="ARBA" id="ARBA00022953"/>
    </source>
</evidence>
<evidence type="ECO:0000256" key="29">
    <source>
        <dbReference type="ARBA" id="ARBA00022825"/>
    </source>
</evidence>
<dbReference type="Gene3D" id="3.30.387.10">
    <property type="entry name" value="Viral Envelope Glycoprotein, domain 3"/>
    <property type="match status" value="1"/>
</dbReference>
<feature type="transmembrane region" description="Helical" evidence="52">
    <location>
        <begin position="1167"/>
        <end position="1189"/>
    </location>
</feature>
<dbReference type="EMBL" id="MZ218098">
    <property type="protein sequence ID" value="QWT28928.1"/>
    <property type="molecule type" value="Genomic_RNA"/>
</dbReference>
<feature type="binding site" evidence="48">
    <location>
        <position position="2639"/>
    </location>
    <ligand>
        <name>S-adenosyl-L-methionine</name>
        <dbReference type="ChEBI" id="CHEBI:59789"/>
    </ligand>
</feature>
<dbReference type="GO" id="GO:0046983">
    <property type="term" value="F:protein dimerization activity"/>
    <property type="evidence" value="ECO:0007669"/>
    <property type="project" value="InterPro"/>
</dbReference>
<dbReference type="PROSITE" id="PS51194">
    <property type="entry name" value="HELICASE_CTER"/>
    <property type="match status" value="1"/>
</dbReference>
<dbReference type="GO" id="GO:0044167">
    <property type="term" value="C:host cell endoplasmic reticulum membrane"/>
    <property type="evidence" value="ECO:0007669"/>
    <property type="project" value="UniProtKB-SubCell"/>
</dbReference>
<keyword evidence="40" id="KW-1038">Host endoplasmic reticulum</keyword>
<name>A0A8F2E4L9_9FLAV</name>
<keyword evidence="41" id="KW-0899">Viral immunoevasion</keyword>
<dbReference type="GO" id="GO:0003968">
    <property type="term" value="F:RNA-directed RNA polymerase activity"/>
    <property type="evidence" value="ECO:0007669"/>
    <property type="project" value="UniProtKB-KW"/>
</dbReference>
<evidence type="ECO:0000259" key="55">
    <source>
        <dbReference type="PROSITE" id="PS51194"/>
    </source>
</evidence>
<feature type="transmembrane region" description="Helical" evidence="52">
    <location>
        <begin position="763"/>
        <end position="781"/>
    </location>
</feature>
<evidence type="ECO:0000256" key="21">
    <source>
        <dbReference type="ARBA" id="ARBA00022691"/>
    </source>
</evidence>
<dbReference type="GO" id="GO:0005524">
    <property type="term" value="F:ATP binding"/>
    <property type="evidence" value="ECO:0007669"/>
    <property type="project" value="UniProtKB-KW"/>
</dbReference>
<dbReference type="InterPro" id="IPR001650">
    <property type="entry name" value="Helicase_C-like"/>
</dbReference>
<dbReference type="SUPFAM" id="SSF50494">
    <property type="entry name" value="Trypsin-like serine proteases"/>
    <property type="match status" value="1"/>
</dbReference>
<dbReference type="InterPro" id="IPR049486">
    <property type="entry name" value="NS3-hel_C_flaviviridae"/>
</dbReference>
<sequence length="3408" mass="375155">MKTQKRAASRPINMLKRFGSGAGLFGLKKIIMRLLGGFGPVRLVLAFLAFFKFTSLRPSPGLLKRWSSVGKKEASRTLKGFKKDIGQMLNTINKRKRSPVNWFWSLSMIGVLTAVKIGDYQGAKIMIAEKADVGVPIDIPLADGINRCVLQAMDVGELCAHTMTYECPILDKLVEPEDIDCWCNATATWVMYGTCLHKSQEPRRSRRSVSLPPHTERKLETRHESWLETRSYLAHLEKTERWVLRNPGFALVAGVLGWMLGTSRTQKVLIASLLLLVAPAYSIRCIGVSNRDFVEGVSGASWVDLVLEHGTCVTVMGENRPTIDIELLKTSASNMAHSRAYCYEATISDTVMETRCPTQGEAVSDKKGDGNYLCKKGYNDRGWGNGCGLFGKGSYMSCTKFECKKHTKAQIILPENLAYDVAIAVHASQGAVHIDNETAQATEEHKAKITFTPQAPTAEVDLKSYGTMTMTCEAQSGLDFGQLYLMTLDKKHWLVNREWYHDLDLPWMAGEDARYKYWNNKEALVEFRDAHAKKQEVVVLGSQEGALHSALAGATVAEMNSEKAAIFSGHLKCRLKMDKLRLRGVSYTMCGGKFSFNRNPAPTQHGTVTVDIGYSGDAPCKVPISVSSETNSHRTVGRLVTANPIVMKNGDSVLVEVEPPFGDSYIVVGTGPTKINYHWYKPGSSLGKAFESTVKGARRMAILGDTAWDFGSVGGVFQSVGKVLHQVLGGAFRTLFGGMNWFTKILIGGLLCWLGVNARSTSLAAGFITLGAILIFLATSVNGDQGCAMDLTRKEMKCGNGLFVFNDVESWTSTYRYHVSEPKKLGAIIVEAMEGGICGLLSVSKTEHIMWKSIENELNAILEENDKDISVVVGDVTYPLRRGPRRLKPAERELPFGWKAWGKSKIFSVERKNKTFHVDGQGWKECPAENRAWNSLLIEDYGVGMFHTGVWMKVNDENTTDCDTSTMGAAVKDKRAVHGDLSYWIESANNGSWKLERAQLAGVKSCSWPSTHTIWSEGVEESQLIIPHTLAGPRSWHNTRKGYQTQVKGPWAEGELELVFDQCPGTTVTVTEECGKRGASLRTTTASGRVVPDWCCRDCTLPPLSFRKGKDCWYAMEIRPKNEKEDSLVKARASAGAGAGVDSLSLGAVVVFLALQEGLKKRYTARGIMVAGIALLAAWLVGGVTIMDLGRYMFLVGAAFAEINSGGDVAHLALIATFKVRPALLAAYLWRAQWGTKEEIGLAIAACLMHLGVMGLEWNIPELLDAMAMAVLVLRASADSKMKNWSLVGLALLTQEGLRNVMPAWKGAMLGVAAGTILSKKSSGLKKSAPLGLAWIMWGAGKMSPLAALPLLLTDKSKRSWPPTEALSAIGMLGLVMGATMKPGAEISGPMVASGLLLVCYIISGKGTDLFLERAADLSWCPDAAVSGTSLRLDVKITEGGDMELIDDKGPSMEAVVLKATLVAVCGMWPLAIPFAMGVWMLYDKKAKRSGALWDMPAPKPTPPAILGDGVYRIMSKKLLGPSQLGVGVMTQGVFHTMWHVTRGCTIEYNGGRLTPHWGSVKEDAISYGGPWKLTEKWDGTSEVQLIAVAPGKGAENVQTKPGIFNTATGTIGAVALDYPAGTSGSPILNSEGKVVGLYGNGVLVGGSSYVSAISQVKHPETQPQVVSDDMFRKKNLTILDLHPGAGKTRRILPEIVKQAIDRRMRTVILAPTRVVAAEMGEALKGLPVRYMTTAVQREHTGTEIVDVMCHATFTMRLIQPMRVPNYNLFVMDEAHFTDPASIAARGYIATRVNMGEAAAIFMTATPPGHADPFPDSNSPIDDMELMVPDKPWNKGFEWVTDYPGRTVWFVPSVRSGNEIACCLEKAGKKTIQLNRKSFNTEYQRTKNEQWDFVITTDISEMGANFDAERVIDSRKCIKPVILEEGRVNLVGPIPVTASSAAQRRGRVGRNPSRTGDEYRYSGGTVEDDSDHAHWTEAKILLDNVQMPDRIIPQLYGPEQGKVNEVDGIYRLRESEKKVFVELLKRAELPVWLAYQVASAGLQYSDRRWCFDGERNNTILEDSVPAEVWTREGERKVLKPRWMDGRVCSDHAALRAFKEFAAGRRSATAGIVDGLAQVPSHLLDRFKAAVDNLTILSTADPAGRAYRHAVAELPETLETMMLLSMLLLVTGGGCLLMMKSKPIGKMTAGLIVTLAAAGLCWQANVSKVVIASGMTVTLLLLIVLVPEPERQRSVQDNYIAMLVLGVTVVLGLIAANEAGLLERTKADIRGLLKKEDTNEPGWTLPRLELDLKPATTWTLYAVITTMLSPFVQHSITTTYNNFSLTAIGNQAGILFGMGTGVPFYKWDWGVPLLLLGCATQITPTVMVASGVLLAAHYAFLVPGLQAQAARAAQKRTAAGIMKNPVVDGVVVTDIQDLHVDPQTEKTMGQVLLIAVALASACLTPSTWTCGEAVALMSAAAGTLWEGNPGRMWNSSTACSLANVFRGSMLAGAGLMYTVTRNVSSTKRSSRGLGETLGEKWKRELNQLSAAGFHAYKRAGITEVDRTAARKAMQENVTNSGHAVSRGTAKLAWMAERGFVDLKGRVVDLGCGRGGWSYYAASQKKVSEVAGYTKGGPGHEEPRMVQSYGWNIVRMKSGVDVHYLPVQQADTLLCDIGESSSNPGIEEARTLKVLELAENWIKPGASFCVKVLCPYMPKVLERMEVLQRNLGGGLVRCPLSRNSTHEMYWVSGGKSNVVSAVNTTSQLLISRFRMAGKKPRMEPDLMLGTGTRAVSSQAEAPDMEKIRERVELIRKTHSHTWKEDPEHPYRTWAYLGSYTTEPKGTSASMVNGVVKLLTKPWDVVSGVVNIAMTDTTPFGQQRVFKEKVDTRVPPVPAGVKETMRLVATWLWRELSRNKKPRMCTKEEFIAKVRSHAALGALLPEQQGWSSAAEAVEDPRFWRLVDEERELHKLGRCRTCVYNMMGKREKKTSEFGKAKGSRAIWYMWLGARFLEFEALGFLNEDHWFSRENSHAGVEGMGLQKLGYVLEEISRREGGLMYADDTAGWDTRVTEADLDDEALITDNMEKEHAQLTKALTEMAYRNKVVCVLRPGKGETLMDVISRRDQRGSGQVVTYALNTFTNEKVQLIRCMEAEGVLEEGDAENLANTEKVERWLAAHGVDRLKSMAISGDDCVVKPLDERFASSLRFLNSMGKIRKDIQEWEPSKGWADWEKVPFCSHHFHKLQLKDGRHLIAPCRHQDELIGRARVAPGRGWMLKEAACLAKSYAQMWSLMYFHRRDLRLASNAICSAVPKAWVPTGRTTWSVHGKGEWMTTEDMLQVWNRVWIEDNEWMTNKTPVSAWRDVPYLQKRDDLWCGSLIGHSARASWAENIRVAVEQVRKAIGREEYSDYLGVQDRYATHSMEMTGAL</sequence>
<dbReference type="InterPro" id="IPR001850">
    <property type="entry name" value="Flavi_NS3_S7"/>
</dbReference>
<evidence type="ECO:0000256" key="37">
    <source>
        <dbReference type="ARBA" id="ARBA00023136"/>
    </source>
</evidence>
<keyword evidence="11" id="KW-0597">Phosphoprotein</keyword>
<feature type="binding site" evidence="48">
    <location>
        <position position="2727"/>
    </location>
    <ligand>
        <name>S-adenosyl-L-methionine</name>
        <dbReference type="ChEBI" id="CHEBI:59789"/>
    </ligand>
</feature>
<keyword evidence="28" id="KW-0347">Helicase</keyword>
<keyword evidence="39" id="KW-0325">Glycoprotein</keyword>
<dbReference type="PROSITE" id="PS51527">
    <property type="entry name" value="FLAVIVIRUS_NS2B"/>
    <property type="match status" value="1"/>
</dbReference>
<feature type="disulfide bond" evidence="49">
    <location>
        <begin position="472"/>
        <end position="573"/>
    </location>
</feature>
<dbReference type="SUPFAM" id="SSF53335">
    <property type="entry name" value="S-adenosyl-L-methionine-dependent methyltransferases"/>
    <property type="match status" value="1"/>
</dbReference>
<dbReference type="InterPro" id="IPR038055">
    <property type="entry name" value="Glycoprot_E_dimer_dom"/>
</dbReference>
<evidence type="ECO:0000256" key="32">
    <source>
        <dbReference type="ARBA" id="ARBA00022870"/>
    </source>
</evidence>
<proteinExistence type="predicted"/>
<keyword evidence="16" id="KW-0489">Methyltransferase</keyword>
<feature type="transmembrane region" description="Helical" evidence="52">
    <location>
        <begin position="735"/>
        <end position="756"/>
    </location>
</feature>
<dbReference type="SUPFAM" id="SSF81296">
    <property type="entry name" value="E set domains"/>
    <property type="match status" value="1"/>
</dbReference>
<evidence type="ECO:0000256" key="48">
    <source>
        <dbReference type="PIRSR" id="PIRSR003817-2"/>
    </source>
</evidence>
<evidence type="ECO:0000256" key="30">
    <source>
        <dbReference type="ARBA" id="ARBA00022840"/>
    </source>
</evidence>
<dbReference type="FunFam" id="1.20.1280.260:FF:000001">
    <property type="entry name" value="Envelope glycoprotein"/>
    <property type="match status" value="1"/>
</dbReference>
<evidence type="ECO:0000256" key="22">
    <source>
        <dbReference type="ARBA" id="ARBA00022692"/>
    </source>
</evidence>
<keyword evidence="7" id="KW-0696">RNA-directed RNA polymerase</keyword>
<dbReference type="Gene3D" id="3.30.67.10">
    <property type="entry name" value="Viral Envelope Glycoprotein, domain 2"/>
    <property type="match status" value="1"/>
</dbReference>
<feature type="binding site" evidence="50">
    <location>
        <position position="2955"/>
    </location>
    <ligand>
        <name>Zn(2+)</name>
        <dbReference type="ChEBI" id="CHEBI:29105"/>
        <label>1</label>
    </ligand>
</feature>
<dbReference type="Gene3D" id="1.20.1280.260">
    <property type="match status" value="1"/>
</dbReference>
<dbReference type="GO" id="GO:0004483">
    <property type="term" value="F:methyltransferase cap1 activity"/>
    <property type="evidence" value="ECO:0007669"/>
    <property type="project" value="InterPro"/>
</dbReference>